<feature type="domain" description="PWWP" evidence="2">
    <location>
        <begin position="19"/>
        <end position="81"/>
    </location>
</feature>
<dbReference type="EMBL" id="NMUH01008010">
    <property type="protein sequence ID" value="MQM18162.1"/>
    <property type="molecule type" value="Genomic_DNA"/>
</dbReference>
<feature type="compositionally biased region" description="Basic and acidic residues" evidence="1">
    <location>
        <begin position="464"/>
        <end position="473"/>
    </location>
</feature>
<keyword evidence="4" id="KW-1185">Reference proteome</keyword>
<dbReference type="CDD" id="cd05162">
    <property type="entry name" value="PWWP"/>
    <property type="match status" value="1"/>
</dbReference>
<reference evidence="3" key="1">
    <citation type="submission" date="2017-07" db="EMBL/GenBank/DDBJ databases">
        <title>Taro Niue Genome Assembly and Annotation.</title>
        <authorList>
            <person name="Atibalentja N."/>
            <person name="Keating K."/>
            <person name="Fields C.J."/>
        </authorList>
    </citation>
    <scope>NUCLEOTIDE SEQUENCE</scope>
    <source>
        <strain evidence="3">Niue_2</strain>
        <tissue evidence="3">Leaf</tissue>
    </source>
</reference>
<comment type="caution">
    <text evidence="3">The sequence shown here is derived from an EMBL/GenBank/DDBJ whole genome shotgun (WGS) entry which is preliminary data.</text>
</comment>
<dbReference type="Gene3D" id="2.30.30.140">
    <property type="match status" value="1"/>
</dbReference>
<dbReference type="AlphaFoldDB" id="A0A843XFX6"/>
<evidence type="ECO:0000313" key="3">
    <source>
        <dbReference type="EMBL" id="MQM18162.1"/>
    </source>
</evidence>
<dbReference type="InterPro" id="IPR000313">
    <property type="entry name" value="PWWP_dom"/>
</dbReference>
<feature type="compositionally biased region" description="Polar residues" evidence="1">
    <location>
        <begin position="244"/>
        <end position="267"/>
    </location>
</feature>
<evidence type="ECO:0000259" key="2">
    <source>
        <dbReference type="PROSITE" id="PS50812"/>
    </source>
</evidence>
<gene>
    <name evidence="3" type="ORF">Taro_051149</name>
</gene>
<feature type="region of interest" description="Disordered" evidence="1">
    <location>
        <begin position="234"/>
        <end position="295"/>
    </location>
</feature>
<feature type="compositionally biased region" description="Basic and acidic residues" evidence="1">
    <location>
        <begin position="500"/>
        <end position="511"/>
    </location>
</feature>
<name>A0A843XFX6_COLES</name>
<feature type="region of interest" description="Disordered" evidence="1">
    <location>
        <begin position="500"/>
        <end position="521"/>
    </location>
</feature>
<evidence type="ECO:0000313" key="4">
    <source>
        <dbReference type="Proteomes" id="UP000652761"/>
    </source>
</evidence>
<dbReference type="InterPro" id="IPR044679">
    <property type="entry name" value="PWWP2-like"/>
</dbReference>
<evidence type="ECO:0000256" key="1">
    <source>
        <dbReference type="SAM" id="MobiDB-lite"/>
    </source>
</evidence>
<dbReference type="Pfam" id="PF00855">
    <property type="entry name" value="PWWP"/>
    <property type="match status" value="1"/>
</dbReference>
<dbReference type="PANTHER" id="PTHR33697:SF1">
    <property type="entry name" value="TUDOR_PWWP_MBT SUPERFAMILY PROTEIN"/>
    <property type="match status" value="1"/>
</dbReference>
<dbReference type="SUPFAM" id="SSF63748">
    <property type="entry name" value="Tudor/PWWP/MBT"/>
    <property type="match status" value="1"/>
</dbReference>
<sequence length="823" mass="91335">MGSCCESDNTKAKRIDDTAGGLVWVRRRNGSWWPGRILGVDELPESYSVSPRAGTPVKLLGREDGSMDWYNLEKSKRIKAFRCGEYDECIEKARAYAVQSSKSGAKERKYARREDAILHALEIEQAHYTQSKQELVSTVNRRNGTVGYVGLVKEQNDLVRRGKLEDKHKTKFSQSKAPLEQTVDLNSVEVHVMQDESRKAPTDSEDDGTAGAKRMRGLQEFGLVVASKRKLDIVQPEGPHDPSLQDNTSLGESNIDNGFSSMSTINSGKEPCSSLKKRTQVVQAPETLKRKNRRRQLTKVLESSATVEVPSIHEGGNSSQSSLHGVTWNRVCASEPAETRRADYSEVVNGSLGSSETSCVEASLVACEDLHDPVVDHDGTDFCTLEFVDDGFLDIPVVWKEIQSGDHHGGSAPGVSGDLGAGAVERQDDRDCEVDPTKQDNKGNLKGSSGVIPQANNTRKCKGNSKEAAKGEKNCTYGHRSRGSKKVFGRFEQSESYFLDKPDIETEDRADNSTLDDSPMSHYGGQLMKCASVSNSTKDRSICSAPNVNRLANKNHERQVSGSEEIGVQSDEMGDILCSTPAHERVQDLLSTRDLPLTQLPHRRSLPRRQTHPPSCSCCQVGDLSIRSSTPGSALYDVELEVKASYQGRRVPLISLMSKLNGKAIIGHPITVEVLEDGYSNTFVRHCHVTRSSIDVCYGRKENRTKRKRDAIDDTLWDRGGIFVKSQRSKCITKLHSKRRRRPSDQLMVRSLSRRSSKIRKSGFLTRKIRKLSSITVDCEHKEEKRKAVVENPLRPVACVPLKIVFSRINEALSNSSRPENQV</sequence>
<dbReference type="Proteomes" id="UP000652761">
    <property type="component" value="Unassembled WGS sequence"/>
</dbReference>
<dbReference type="OrthoDB" id="607790at2759"/>
<organism evidence="3 4">
    <name type="scientific">Colocasia esculenta</name>
    <name type="common">Wild taro</name>
    <name type="synonym">Arum esculentum</name>
    <dbReference type="NCBI Taxonomy" id="4460"/>
    <lineage>
        <taxon>Eukaryota</taxon>
        <taxon>Viridiplantae</taxon>
        <taxon>Streptophyta</taxon>
        <taxon>Embryophyta</taxon>
        <taxon>Tracheophyta</taxon>
        <taxon>Spermatophyta</taxon>
        <taxon>Magnoliopsida</taxon>
        <taxon>Liliopsida</taxon>
        <taxon>Araceae</taxon>
        <taxon>Aroideae</taxon>
        <taxon>Colocasieae</taxon>
        <taxon>Colocasia</taxon>
    </lineage>
</organism>
<dbReference type="PROSITE" id="PS50812">
    <property type="entry name" value="PWWP"/>
    <property type="match status" value="1"/>
</dbReference>
<feature type="compositionally biased region" description="Basic and acidic residues" evidence="1">
    <location>
        <begin position="427"/>
        <end position="443"/>
    </location>
</feature>
<dbReference type="PANTHER" id="PTHR33697">
    <property type="entry name" value="T17B22.17 PROTEIN-RELATED"/>
    <property type="match status" value="1"/>
</dbReference>
<feature type="region of interest" description="Disordered" evidence="1">
    <location>
        <begin position="427"/>
        <end position="481"/>
    </location>
</feature>
<accession>A0A843XFX6</accession>
<protein>
    <recommendedName>
        <fullName evidence="2">PWWP domain-containing protein</fullName>
    </recommendedName>
</protein>
<proteinExistence type="predicted"/>